<dbReference type="Proteomes" id="UP000595332">
    <property type="component" value="Chromosome"/>
</dbReference>
<dbReference type="PANTHER" id="PTHR11941:SF54">
    <property type="entry name" value="ENOYL-COA HYDRATASE, MITOCHONDRIAL"/>
    <property type="match status" value="1"/>
</dbReference>
<evidence type="ECO:0000256" key="1">
    <source>
        <dbReference type="ARBA" id="ARBA00005254"/>
    </source>
</evidence>
<dbReference type="AlphaFoldDB" id="A0A7R6PT09"/>
<dbReference type="InterPro" id="IPR018376">
    <property type="entry name" value="Enoyl-CoA_hyd/isom_CS"/>
</dbReference>
<dbReference type="InterPro" id="IPR001753">
    <property type="entry name" value="Enoyl-CoA_hydra/iso"/>
</dbReference>
<accession>A0A7R6PT09</accession>
<name>A0A7R6PT09_9GAMM</name>
<sequence length="290" mass="31675">MNKLTITKSAGVATVVIKNPPINILTIDLINEINAFVLSLKDDRDTKAIVFKSFHDSFFIAHLDLKIINGSQGGQAASIEFSHMITNIKAMKQISIAVVDGVARGGGNEFLMACDLAYGTENSAFAQPELFINIPTGGQGAVQFARRMGKGKALQALLTGADFTPQQAEALNIITQFVPKIDMNAFIEQLLSTVSAWEVRDIMMYKEIIATSIKDEDAGAELELRYFLERAKEEKTQAIIATFLKHGGQTEREAKDIQGIFVDTAAELSSKNQQLTNHGSREVALHAAFI</sequence>
<dbReference type="RefSeq" id="WP_201347094.1">
    <property type="nucleotide sequence ID" value="NZ_AP014546.1"/>
</dbReference>
<dbReference type="InterPro" id="IPR029045">
    <property type="entry name" value="ClpP/crotonase-like_dom_sf"/>
</dbReference>
<evidence type="ECO:0000313" key="4">
    <source>
        <dbReference type="Proteomes" id="UP000595332"/>
    </source>
</evidence>
<dbReference type="GO" id="GO:0006635">
    <property type="term" value="P:fatty acid beta-oxidation"/>
    <property type="evidence" value="ECO:0007669"/>
    <property type="project" value="TreeGrafter"/>
</dbReference>
<dbReference type="SUPFAM" id="SSF52096">
    <property type="entry name" value="ClpP/crotonase"/>
    <property type="match status" value="1"/>
</dbReference>
<keyword evidence="4" id="KW-1185">Reference proteome</keyword>
<evidence type="ECO:0000256" key="2">
    <source>
        <dbReference type="RuleBase" id="RU003707"/>
    </source>
</evidence>
<dbReference type="PROSITE" id="PS00166">
    <property type="entry name" value="ENOYL_COA_HYDRATASE"/>
    <property type="match status" value="1"/>
</dbReference>
<dbReference type="GO" id="GO:0003824">
    <property type="term" value="F:catalytic activity"/>
    <property type="evidence" value="ECO:0007669"/>
    <property type="project" value="InterPro"/>
</dbReference>
<dbReference type="Pfam" id="PF00378">
    <property type="entry name" value="ECH_1"/>
    <property type="match status" value="1"/>
</dbReference>
<organism evidence="3 4">
    <name type="scientific">Neptunomonas japonica JAMM 1380</name>
    <dbReference type="NCBI Taxonomy" id="1441457"/>
    <lineage>
        <taxon>Bacteria</taxon>
        <taxon>Pseudomonadati</taxon>
        <taxon>Pseudomonadota</taxon>
        <taxon>Gammaproteobacteria</taxon>
        <taxon>Oceanospirillales</taxon>
        <taxon>Oceanospirillaceae</taxon>
        <taxon>Neptunomonas</taxon>
    </lineage>
</organism>
<dbReference type="Gene3D" id="3.90.226.10">
    <property type="entry name" value="2-enoyl-CoA Hydratase, Chain A, domain 1"/>
    <property type="match status" value="1"/>
</dbReference>
<protein>
    <submittedName>
        <fullName evidence="3">Enoyl-CoA hydratase</fullName>
    </submittedName>
</protein>
<dbReference type="KEGG" id="njp:NEJAP_1920"/>
<gene>
    <name evidence="3" type="ORF">NEJAP_1920</name>
</gene>
<dbReference type="PANTHER" id="PTHR11941">
    <property type="entry name" value="ENOYL-COA HYDRATASE-RELATED"/>
    <property type="match status" value="1"/>
</dbReference>
<evidence type="ECO:0000313" key="3">
    <source>
        <dbReference type="EMBL" id="BBB29870.1"/>
    </source>
</evidence>
<dbReference type="EMBL" id="AP014546">
    <property type="protein sequence ID" value="BBB29870.1"/>
    <property type="molecule type" value="Genomic_DNA"/>
</dbReference>
<proteinExistence type="inferred from homology"/>
<reference evidence="3 4" key="1">
    <citation type="journal article" date="2008" name="Int. J. Syst. Evol. Microbiol.">
        <title>Neptunomonas japonica sp. nov., an Osedax japonicus symbiont-like bacterium isolated from sediment adjacent to sperm whale carcasses off Kagoshima, Japan.</title>
        <authorList>
            <person name="Miyazaki M."/>
            <person name="Nogi Y."/>
            <person name="Fujiwara Y."/>
            <person name="Kawato M."/>
            <person name="Kubokawa K."/>
            <person name="Horikoshi K."/>
        </authorList>
    </citation>
    <scope>NUCLEOTIDE SEQUENCE [LARGE SCALE GENOMIC DNA]</scope>
    <source>
        <strain evidence="3 4">JAMM 1380</strain>
    </source>
</reference>
<dbReference type="CDD" id="cd06558">
    <property type="entry name" value="crotonase-like"/>
    <property type="match status" value="1"/>
</dbReference>
<comment type="similarity">
    <text evidence="1 2">Belongs to the enoyl-CoA hydratase/isomerase family.</text>
</comment>